<dbReference type="SMART" id="SM00645">
    <property type="entry name" value="Pept_C1"/>
    <property type="match status" value="1"/>
</dbReference>
<sequence>MAPVNYCQYIFLALIIFTIISTSQASSRSLSELSMLERHETWMAEHGRVYKDAAEKLKRFEIFKHNVQKIEAFNAGPDQGYKLGVNTFADMTVEEVRATYTGYKRQNPKQMSASEMNNFRYANVSAVPKGIDWRKKGAVTPVKNQHECGSCWAFSAVATIEGINKLKTGKLVSLSEQELVDCEKKDFGCRGGLGWHLRHQKSIKSVVKITGYEKVPHNEEALLKAVAHHPVSVAIDACEEFVSYESGVLSKDCGRSLDHGVSVVGYGETSDGTKYWLIKNSWGPKWGDNGYIKIKRGVSAKYGLSGITMDASYPTVDGMKDF</sequence>
<feature type="domain" description="Cathepsin propeptide inhibitor" evidence="7">
    <location>
        <begin position="39"/>
        <end position="96"/>
    </location>
</feature>
<evidence type="ECO:0000256" key="4">
    <source>
        <dbReference type="ARBA" id="ARBA00023157"/>
    </source>
</evidence>
<evidence type="ECO:0000313" key="8">
    <source>
        <dbReference type="EMBL" id="KAG8385449.1"/>
    </source>
</evidence>
<dbReference type="SUPFAM" id="SSF54001">
    <property type="entry name" value="Cysteine proteinases"/>
    <property type="match status" value="1"/>
</dbReference>
<dbReference type="InterPro" id="IPR000169">
    <property type="entry name" value="Pept_cys_AS"/>
</dbReference>
<dbReference type="InterPro" id="IPR039417">
    <property type="entry name" value="Peptidase_C1A_papain-like"/>
</dbReference>
<keyword evidence="5" id="KW-0732">Signal</keyword>
<evidence type="ECO:0000256" key="2">
    <source>
        <dbReference type="ARBA" id="ARBA00022807"/>
    </source>
</evidence>
<proteinExistence type="inferred from homology"/>
<dbReference type="InterPro" id="IPR013128">
    <property type="entry name" value="Peptidase_C1A"/>
</dbReference>
<dbReference type="Pfam" id="PF00112">
    <property type="entry name" value="Peptidase_C1"/>
    <property type="match status" value="2"/>
</dbReference>
<name>A0AAV6XSC5_9LAMI</name>
<reference evidence="8" key="1">
    <citation type="submission" date="2019-10" db="EMBL/GenBank/DDBJ databases">
        <authorList>
            <person name="Zhang R."/>
            <person name="Pan Y."/>
            <person name="Wang J."/>
            <person name="Ma R."/>
            <person name="Yu S."/>
        </authorList>
    </citation>
    <scope>NUCLEOTIDE SEQUENCE</scope>
    <source>
        <strain evidence="8">LA-IB0</strain>
        <tissue evidence="8">Leaf</tissue>
    </source>
</reference>
<evidence type="ECO:0000259" key="6">
    <source>
        <dbReference type="SMART" id="SM00645"/>
    </source>
</evidence>
<evidence type="ECO:0000313" key="9">
    <source>
        <dbReference type="Proteomes" id="UP000826271"/>
    </source>
</evidence>
<keyword evidence="2" id="KW-0788">Thiol protease</keyword>
<feature type="chain" id="PRO_5043686641" evidence="5">
    <location>
        <begin position="26"/>
        <end position="322"/>
    </location>
</feature>
<evidence type="ECO:0000259" key="7">
    <source>
        <dbReference type="SMART" id="SM00848"/>
    </source>
</evidence>
<keyword evidence="3" id="KW-0865">Zymogen</keyword>
<dbReference type="Proteomes" id="UP000826271">
    <property type="component" value="Unassembled WGS sequence"/>
</dbReference>
<evidence type="ECO:0000256" key="3">
    <source>
        <dbReference type="ARBA" id="ARBA00023145"/>
    </source>
</evidence>
<dbReference type="InterPro" id="IPR013201">
    <property type="entry name" value="Prot_inhib_I29"/>
</dbReference>
<dbReference type="Gene3D" id="3.90.70.10">
    <property type="entry name" value="Cysteine proteinases"/>
    <property type="match status" value="2"/>
</dbReference>
<comment type="caution">
    <text evidence="8">The sequence shown here is derived from an EMBL/GenBank/DDBJ whole genome shotgun (WGS) entry which is preliminary data.</text>
</comment>
<dbReference type="CDD" id="cd02248">
    <property type="entry name" value="Peptidase_C1A"/>
    <property type="match status" value="1"/>
</dbReference>
<accession>A0AAV6XSC5</accession>
<dbReference type="EMBL" id="WHWC01000003">
    <property type="protein sequence ID" value="KAG8385449.1"/>
    <property type="molecule type" value="Genomic_DNA"/>
</dbReference>
<dbReference type="SMART" id="SM00848">
    <property type="entry name" value="Inhibitor_I29"/>
    <property type="match status" value="1"/>
</dbReference>
<evidence type="ECO:0000256" key="5">
    <source>
        <dbReference type="SAM" id="SignalP"/>
    </source>
</evidence>
<dbReference type="PANTHER" id="PTHR12411">
    <property type="entry name" value="CYSTEINE PROTEASE FAMILY C1-RELATED"/>
    <property type="match status" value="1"/>
</dbReference>
<keyword evidence="2" id="KW-0645">Protease</keyword>
<protein>
    <submittedName>
        <fullName evidence="8">Uncharacterized protein</fullName>
    </submittedName>
</protein>
<organism evidence="8 9">
    <name type="scientific">Buddleja alternifolia</name>
    <dbReference type="NCBI Taxonomy" id="168488"/>
    <lineage>
        <taxon>Eukaryota</taxon>
        <taxon>Viridiplantae</taxon>
        <taxon>Streptophyta</taxon>
        <taxon>Embryophyta</taxon>
        <taxon>Tracheophyta</taxon>
        <taxon>Spermatophyta</taxon>
        <taxon>Magnoliopsida</taxon>
        <taxon>eudicotyledons</taxon>
        <taxon>Gunneridae</taxon>
        <taxon>Pentapetalae</taxon>
        <taxon>asterids</taxon>
        <taxon>lamiids</taxon>
        <taxon>Lamiales</taxon>
        <taxon>Scrophulariaceae</taxon>
        <taxon>Buddlejeae</taxon>
        <taxon>Buddleja</taxon>
    </lineage>
</organism>
<dbReference type="FunFam" id="3.90.70.10:FF:000204">
    <property type="entry name" value="Papain"/>
    <property type="match status" value="1"/>
</dbReference>
<dbReference type="InterPro" id="IPR000668">
    <property type="entry name" value="Peptidase_C1A_C"/>
</dbReference>
<keyword evidence="4" id="KW-1015">Disulfide bond</keyword>
<dbReference type="InterPro" id="IPR038765">
    <property type="entry name" value="Papain-like_cys_pep_sf"/>
</dbReference>
<dbReference type="GO" id="GO:0006508">
    <property type="term" value="P:proteolysis"/>
    <property type="evidence" value="ECO:0007669"/>
    <property type="project" value="InterPro"/>
</dbReference>
<dbReference type="PRINTS" id="PR00705">
    <property type="entry name" value="PAPAIN"/>
</dbReference>
<gene>
    <name evidence="8" type="ORF">BUALT_Bualt03G0046400</name>
</gene>
<comment type="similarity">
    <text evidence="1">Belongs to the peptidase C1 family.</text>
</comment>
<dbReference type="AlphaFoldDB" id="A0AAV6XSC5"/>
<dbReference type="PROSITE" id="PS00640">
    <property type="entry name" value="THIOL_PROTEASE_ASN"/>
    <property type="match status" value="1"/>
</dbReference>
<evidence type="ECO:0000256" key="1">
    <source>
        <dbReference type="ARBA" id="ARBA00008455"/>
    </source>
</evidence>
<dbReference type="InterPro" id="IPR025661">
    <property type="entry name" value="Pept_asp_AS"/>
</dbReference>
<feature type="domain" description="Peptidase C1A papain C-terminal" evidence="6">
    <location>
        <begin position="127"/>
        <end position="315"/>
    </location>
</feature>
<keyword evidence="9" id="KW-1185">Reference proteome</keyword>
<dbReference type="GO" id="GO:0008234">
    <property type="term" value="F:cysteine-type peptidase activity"/>
    <property type="evidence" value="ECO:0007669"/>
    <property type="project" value="UniProtKB-KW"/>
</dbReference>
<feature type="signal peptide" evidence="5">
    <location>
        <begin position="1"/>
        <end position="25"/>
    </location>
</feature>
<dbReference type="Pfam" id="PF08246">
    <property type="entry name" value="Inhibitor_I29"/>
    <property type="match status" value="1"/>
</dbReference>
<keyword evidence="2" id="KW-0378">Hydrolase</keyword>
<dbReference type="PROSITE" id="PS00139">
    <property type="entry name" value="THIOL_PROTEASE_CYS"/>
    <property type="match status" value="1"/>
</dbReference>